<evidence type="ECO:0000313" key="10">
    <source>
        <dbReference type="Proteomes" id="UP000288805"/>
    </source>
</evidence>
<proteinExistence type="predicted"/>
<dbReference type="Gene3D" id="1.20.1500.20">
    <property type="match status" value="1"/>
</dbReference>
<dbReference type="InterPro" id="IPR025696">
    <property type="entry name" value="Beta-barrel_MTR4"/>
</dbReference>
<evidence type="ECO:0000256" key="3">
    <source>
        <dbReference type="ARBA" id="ARBA00022806"/>
    </source>
</evidence>
<evidence type="ECO:0000259" key="7">
    <source>
        <dbReference type="Pfam" id="PF13234"/>
    </source>
</evidence>
<dbReference type="GO" id="GO:0016787">
    <property type="term" value="F:hydrolase activity"/>
    <property type="evidence" value="ECO:0007669"/>
    <property type="project" value="UniProtKB-KW"/>
</dbReference>
<dbReference type="EMBL" id="QGNW01000183">
    <property type="protein sequence ID" value="RVW87511.1"/>
    <property type="molecule type" value="Genomic_DNA"/>
</dbReference>
<feature type="domain" description="Exosome RNA helicase MTR4-like stalk" evidence="8">
    <location>
        <begin position="308"/>
        <end position="370"/>
    </location>
</feature>
<dbReference type="GO" id="GO:0005524">
    <property type="term" value="F:ATP binding"/>
    <property type="evidence" value="ECO:0007669"/>
    <property type="project" value="UniProtKB-KW"/>
</dbReference>
<protein>
    <submittedName>
        <fullName evidence="9">DExH-box ATP-dependent RNA helicase DExH9</fullName>
    </submittedName>
</protein>
<feature type="signal peptide" evidence="6">
    <location>
        <begin position="1"/>
        <end position="21"/>
    </location>
</feature>
<dbReference type="PANTHER" id="PTHR12131">
    <property type="entry name" value="ATP-DEPENDENT RNA AND DNA HELICASE"/>
    <property type="match status" value="1"/>
</dbReference>
<keyword evidence="1" id="KW-0547">Nucleotide-binding</keyword>
<dbReference type="Pfam" id="PF21408">
    <property type="entry name" value="MTR4-like_stalk"/>
    <property type="match status" value="1"/>
</dbReference>
<sequence length="536" mass="60821">MGKGTLCFFCIRISIMWCSKSWTSLSLLILVTTFDADFGASFENNERMQWGEIYGFDEGQSSEGSMMYLHNNMKVSSYCNSDEKAGSYSSMEMVAGPMTILMIFCTIVVERGDFESEFRGCSDLGNIWPVYSSNLPVLSGYGASRSDVNYEGGCIMFEVLLVPLEVLVEGLEVSECLGWEAAIMDECQHPIISSHLGGYKMLVADLRFLLFSDQMKESTLEFVNLLSFHDFNNDVSSSNALKTDYKDRCALLLCSYMDSPRFRKASQGQTGPLMEDNFDLNGDNSIRAFHLSYNMLLNQIRSEDGDPEKLLHNSFYQFQADCAIPDLEKQAKNLEEERDSITIEEEDSLENYYNLIQQYKSLKKDVHDIVFSPRYCLPFLQPGRLVCIQCTKTEENSPSFCIKDQTTWAVIINFERVKGTEDDASRKPEDADYMVDVLTRCILYTLAAMLRKFTENHTRLSLGKTVLREGIDECHTENADISSDEPRAIDAPDTKDLDVVALKKELEEALGDLIEAKGERDRYMEKMQSLLCEVEA</sequence>
<dbReference type="InterPro" id="IPR048392">
    <property type="entry name" value="MTR4-like_stalk"/>
</dbReference>
<keyword evidence="2" id="KW-0378">Hydrolase</keyword>
<dbReference type="PANTHER" id="PTHR12131:SF25">
    <property type="entry name" value="DEXH-BOX ATP-DEPENDENT RNA HELICASE DEXH9"/>
    <property type="match status" value="1"/>
</dbReference>
<evidence type="ECO:0000256" key="4">
    <source>
        <dbReference type="ARBA" id="ARBA00022840"/>
    </source>
</evidence>
<keyword evidence="4" id="KW-0067">ATP-binding</keyword>
<evidence type="ECO:0000256" key="2">
    <source>
        <dbReference type="ARBA" id="ARBA00022801"/>
    </source>
</evidence>
<feature type="domain" description="Exosome RNA helicase MTR4-like beta-barrel" evidence="7">
    <location>
        <begin position="372"/>
        <end position="444"/>
    </location>
</feature>
<dbReference type="Proteomes" id="UP000288805">
    <property type="component" value="Unassembled WGS sequence"/>
</dbReference>
<keyword evidence="6" id="KW-0732">Signal</keyword>
<feature type="chain" id="PRO_5019268530" evidence="6">
    <location>
        <begin position="22"/>
        <end position="536"/>
    </location>
</feature>
<evidence type="ECO:0000256" key="5">
    <source>
        <dbReference type="SAM" id="Coils"/>
    </source>
</evidence>
<evidence type="ECO:0000313" key="9">
    <source>
        <dbReference type="EMBL" id="RVW87511.1"/>
    </source>
</evidence>
<feature type="coiled-coil region" evidence="5">
    <location>
        <begin position="324"/>
        <end position="351"/>
    </location>
</feature>
<evidence type="ECO:0000256" key="6">
    <source>
        <dbReference type="SAM" id="SignalP"/>
    </source>
</evidence>
<dbReference type="AlphaFoldDB" id="A0A438HSR3"/>
<comment type="caution">
    <text evidence="9">The sequence shown here is derived from an EMBL/GenBank/DDBJ whole genome shotgun (WGS) entry which is preliminary data.</text>
</comment>
<feature type="coiled-coil region" evidence="5">
    <location>
        <begin position="499"/>
        <end position="533"/>
    </location>
</feature>
<evidence type="ECO:0000256" key="1">
    <source>
        <dbReference type="ARBA" id="ARBA00022741"/>
    </source>
</evidence>
<evidence type="ECO:0000259" key="8">
    <source>
        <dbReference type="Pfam" id="PF21408"/>
    </source>
</evidence>
<accession>A0A438HSR3</accession>
<reference evidence="9 10" key="1">
    <citation type="journal article" date="2018" name="PLoS Genet.">
        <title>Population sequencing reveals clonal diversity and ancestral inbreeding in the grapevine cultivar Chardonnay.</title>
        <authorList>
            <person name="Roach M.J."/>
            <person name="Johnson D.L."/>
            <person name="Bohlmann J."/>
            <person name="van Vuuren H.J."/>
            <person name="Jones S.J."/>
            <person name="Pretorius I.S."/>
            <person name="Schmidt S.A."/>
            <person name="Borneman A.R."/>
        </authorList>
    </citation>
    <scope>NUCLEOTIDE SEQUENCE [LARGE SCALE GENOMIC DNA]</scope>
    <source>
        <strain evidence="10">cv. Chardonnay</strain>
        <tissue evidence="9">Leaf</tissue>
    </source>
</reference>
<dbReference type="InterPro" id="IPR050699">
    <property type="entry name" value="RNA-DNA_Helicase"/>
</dbReference>
<gene>
    <name evidence="9" type="primary">MTR4_0</name>
    <name evidence="9" type="ORF">CK203_036272</name>
</gene>
<dbReference type="Pfam" id="PF13234">
    <property type="entry name" value="MTR4_beta-barrel"/>
    <property type="match status" value="1"/>
</dbReference>
<keyword evidence="3 9" id="KW-0347">Helicase</keyword>
<organism evidence="9 10">
    <name type="scientific">Vitis vinifera</name>
    <name type="common">Grape</name>
    <dbReference type="NCBI Taxonomy" id="29760"/>
    <lineage>
        <taxon>Eukaryota</taxon>
        <taxon>Viridiplantae</taxon>
        <taxon>Streptophyta</taxon>
        <taxon>Embryophyta</taxon>
        <taxon>Tracheophyta</taxon>
        <taxon>Spermatophyta</taxon>
        <taxon>Magnoliopsida</taxon>
        <taxon>eudicotyledons</taxon>
        <taxon>Gunneridae</taxon>
        <taxon>Pentapetalae</taxon>
        <taxon>rosids</taxon>
        <taxon>Vitales</taxon>
        <taxon>Vitaceae</taxon>
        <taxon>Viteae</taxon>
        <taxon>Vitis</taxon>
    </lineage>
</organism>
<dbReference type="FunFam" id="1.20.1500.20:FF:000002">
    <property type="entry name" value="DEAD/DEAH box helicase, putative"/>
    <property type="match status" value="1"/>
</dbReference>
<dbReference type="GO" id="GO:0004386">
    <property type="term" value="F:helicase activity"/>
    <property type="evidence" value="ECO:0007669"/>
    <property type="project" value="UniProtKB-KW"/>
</dbReference>
<keyword evidence="5" id="KW-0175">Coiled coil</keyword>
<name>A0A438HSR3_VITVI</name>